<dbReference type="GeneID" id="84664678"/>
<dbReference type="PROSITE" id="PS50043">
    <property type="entry name" value="HTH_LUXR_2"/>
    <property type="match status" value="1"/>
</dbReference>
<dbReference type="AlphaFoldDB" id="A0A3R9GF39"/>
<dbReference type="PANTHER" id="PTHR44688">
    <property type="entry name" value="DNA-BINDING TRANSCRIPTIONAL ACTIVATOR DEVR_DOSR"/>
    <property type="match status" value="1"/>
</dbReference>
<proteinExistence type="predicted"/>
<dbReference type="EMBL" id="RHXB01000001">
    <property type="protein sequence ID" value="RSE29103.1"/>
    <property type="molecule type" value="Genomic_DNA"/>
</dbReference>
<feature type="domain" description="HTH luxR-type" evidence="4">
    <location>
        <begin position="149"/>
        <end position="214"/>
    </location>
</feature>
<dbReference type="Proteomes" id="UP000275331">
    <property type="component" value="Unassembled WGS sequence"/>
</dbReference>
<dbReference type="RefSeq" id="WP_125292155.1">
    <property type="nucleotide sequence ID" value="NZ_CP100494.1"/>
</dbReference>
<dbReference type="PRINTS" id="PR00038">
    <property type="entry name" value="HTHLUXR"/>
</dbReference>
<keyword evidence="8" id="KW-1185">Reference proteome</keyword>
<gene>
    <name evidence="6" type="primary">csgD</name>
    <name evidence="6" type="ORF">EGT71_00880</name>
    <name evidence="5" type="ORF">R4P48_01495</name>
</gene>
<dbReference type="PROSITE" id="PS00622">
    <property type="entry name" value="HTH_LUXR_1"/>
    <property type="match status" value="1"/>
</dbReference>
<reference evidence="6 7" key="1">
    <citation type="submission" date="2018-10" db="EMBL/GenBank/DDBJ databases">
        <title>Transmission dynamics of multidrug resistant bacteria on intensive care unit surfaces.</title>
        <authorList>
            <person name="D'Souza A.W."/>
            <person name="Potter R.F."/>
            <person name="Wallace M."/>
            <person name="Shupe A."/>
            <person name="Patel S."/>
            <person name="Sun S."/>
            <person name="Gul D."/>
            <person name="Kwon J.H."/>
            <person name="Andleeb S."/>
            <person name="Burnham C.-A.D."/>
            <person name="Dantas G."/>
        </authorList>
    </citation>
    <scope>NUCLEOTIDE SEQUENCE [LARGE SCALE GENOMIC DNA]</scope>
    <source>
        <strain evidence="6 7">AS_373</strain>
    </source>
</reference>
<dbReference type="InterPro" id="IPR036388">
    <property type="entry name" value="WH-like_DNA-bd_sf"/>
</dbReference>
<evidence type="ECO:0000313" key="6">
    <source>
        <dbReference type="EMBL" id="RSE29103.1"/>
    </source>
</evidence>
<dbReference type="EMBL" id="JAWLOF010000001">
    <property type="protein sequence ID" value="MDV7021358.1"/>
    <property type="molecule type" value="Genomic_DNA"/>
</dbReference>
<dbReference type="SMART" id="SM00421">
    <property type="entry name" value="HTH_LUXR"/>
    <property type="match status" value="1"/>
</dbReference>
<dbReference type="Gene3D" id="1.10.10.10">
    <property type="entry name" value="Winged helix-like DNA-binding domain superfamily/Winged helix DNA-binding domain"/>
    <property type="match status" value="1"/>
</dbReference>
<name>A0A3R9GF39_9ENTR</name>
<evidence type="ECO:0000256" key="3">
    <source>
        <dbReference type="ARBA" id="ARBA00023163"/>
    </source>
</evidence>
<dbReference type="GO" id="GO:0006355">
    <property type="term" value="P:regulation of DNA-templated transcription"/>
    <property type="evidence" value="ECO:0007669"/>
    <property type="project" value="InterPro"/>
</dbReference>
<comment type="caution">
    <text evidence="6">The sequence shown here is derived from an EMBL/GenBank/DDBJ whole genome shotgun (WGS) entry which is preliminary data.</text>
</comment>
<dbReference type="PANTHER" id="PTHR44688:SF16">
    <property type="entry name" value="DNA-BINDING TRANSCRIPTIONAL ACTIVATOR DEVR_DOSR"/>
    <property type="match status" value="1"/>
</dbReference>
<dbReference type="Proteomes" id="UP001187066">
    <property type="component" value="Unassembled WGS sequence"/>
</dbReference>
<accession>A0A3R9GF39</accession>
<evidence type="ECO:0000259" key="4">
    <source>
        <dbReference type="PROSITE" id="PS50043"/>
    </source>
</evidence>
<evidence type="ECO:0000313" key="7">
    <source>
        <dbReference type="Proteomes" id="UP000275331"/>
    </source>
</evidence>
<dbReference type="InterPro" id="IPR000792">
    <property type="entry name" value="Tscrpt_reg_LuxR_C"/>
</dbReference>
<keyword evidence="1" id="KW-0805">Transcription regulation</keyword>
<dbReference type="FunFam" id="1.10.10.10:FF:000153">
    <property type="entry name" value="LuxR family transcriptional regulator"/>
    <property type="match status" value="1"/>
</dbReference>
<protein>
    <submittedName>
        <fullName evidence="5 6">Transcriptional regulator CsgD</fullName>
    </submittedName>
</protein>
<sequence length="216" mass="24713">MYSEVQSMHGQTLFLITKPSLQATALLQHLKSSLGINGKLHNIQRSVDDIAANSLILLDMMEADKKLIQYWQDNLGRKNINLKIVLLNTPDEYPFREIEGWPHIHGVFYAHEDQSCVIEGMRGVLRGECYFSQKLASYLITHSGNYRYNGGESTLLTHREKEILNKLRVGASNIEIAQALFISENTVKTHLYNLFKKIAVKNRTQAVSWANDNLRR</sequence>
<dbReference type="InterPro" id="IPR016032">
    <property type="entry name" value="Sig_transdc_resp-reg_C-effctor"/>
</dbReference>
<dbReference type="Pfam" id="PF00196">
    <property type="entry name" value="GerE"/>
    <property type="match status" value="1"/>
</dbReference>
<dbReference type="NCBIfam" id="NF007505">
    <property type="entry name" value="PRK10100.1"/>
    <property type="match status" value="1"/>
</dbReference>
<keyword evidence="3" id="KW-0804">Transcription</keyword>
<evidence type="ECO:0000256" key="2">
    <source>
        <dbReference type="ARBA" id="ARBA00023125"/>
    </source>
</evidence>
<dbReference type="SUPFAM" id="SSF46894">
    <property type="entry name" value="C-terminal effector domain of the bipartite response regulators"/>
    <property type="match status" value="1"/>
</dbReference>
<evidence type="ECO:0000313" key="8">
    <source>
        <dbReference type="Proteomes" id="UP001187066"/>
    </source>
</evidence>
<keyword evidence="2" id="KW-0238">DNA-binding</keyword>
<dbReference type="OrthoDB" id="561214at2"/>
<organism evidence="6 7">
    <name type="scientific">Atlantibacter subterraneus</name>
    <dbReference type="NCBI Taxonomy" id="255519"/>
    <lineage>
        <taxon>Bacteria</taxon>
        <taxon>Pseudomonadati</taxon>
        <taxon>Pseudomonadota</taxon>
        <taxon>Gammaproteobacteria</taxon>
        <taxon>Enterobacterales</taxon>
        <taxon>Enterobacteriaceae</taxon>
        <taxon>Atlantibacter</taxon>
    </lineage>
</organism>
<reference evidence="5 8" key="2">
    <citation type="submission" date="2023-10" db="EMBL/GenBank/DDBJ databases">
        <authorList>
            <person name="Dale J."/>
        </authorList>
    </citation>
    <scope>NUCLEOTIDE SEQUENCE [LARGE SCALE GENOMIC DNA]</scope>
    <source>
        <strain evidence="5 8">2023EL-00970</strain>
    </source>
</reference>
<evidence type="ECO:0000313" key="5">
    <source>
        <dbReference type="EMBL" id="MDV7021358.1"/>
    </source>
</evidence>
<dbReference type="CDD" id="cd06170">
    <property type="entry name" value="LuxR_C_like"/>
    <property type="match status" value="1"/>
</dbReference>
<evidence type="ECO:0000256" key="1">
    <source>
        <dbReference type="ARBA" id="ARBA00023015"/>
    </source>
</evidence>
<dbReference type="Gene3D" id="3.40.50.2300">
    <property type="match status" value="1"/>
</dbReference>
<dbReference type="GO" id="GO:0003677">
    <property type="term" value="F:DNA binding"/>
    <property type="evidence" value="ECO:0007669"/>
    <property type="project" value="UniProtKB-KW"/>
</dbReference>